<dbReference type="PANTHER" id="PTHR10622">
    <property type="entry name" value="HET DOMAIN-CONTAINING PROTEIN"/>
    <property type="match status" value="1"/>
</dbReference>
<dbReference type="Proteomes" id="UP001172681">
    <property type="component" value="Unassembled WGS sequence"/>
</dbReference>
<evidence type="ECO:0008006" key="5">
    <source>
        <dbReference type="Google" id="ProtNLM"/>
    </source>
</evidence>
<sequence>MIRLINTKSMEMEEFQTCENVIYAILSHRWEEDEISFEQFLSGDIYNGSEDSEASPKRGNFKIHQCCKTAADNGIHYVWVDTCCIDKKSSAELQEAINSMFHWYQEAEECYAYLSDVESTHDLPKSAWFTRGWTLQELIAPRKMAFFNAHWQPLGTKSDMVEGLSNLTGIPQNYLNGNPLSDCSIAQKMSWVANRVTTRPEDLAYCLLGIFDVHLTVMYGEGKRAFQRLQEEIIRSTSDQTILAWSGPDYALGKLLADQPPFFYECKDIQVENTSSPQPSALTNLGLSVSLYTKPWATETYVAIVGATGTPGDSSETPLTWIGIYLRPAGRDGQFYRVRYLGEDIFQSNQLQVVHSGFQRRRILILNKPRPSNSLCQLHQQQQLIQRFFHGFQISMVSNPLVFVDVDGSGNFDFCCSSGDVGDSELAEDGRRCWKVDMLDGEQGIFLDLSGDLNDGPAGVVYFGFDVEFNPVCLIVNKAQLYMDQATGVANRRVNGVDLYPQGWINKEFQLRGRNAWSWAVTAMNEMKYLVVPDLVDSYLALRGDYFKGLCALIAEMGVKIEMERDWQNRCWNVSLMPTRHCTGRRR</sequence>
<feature type="domain" description="Heterokaryon incompatibility" evidence="1">
    <location>
        <begin position="23"/>
        <end position="120"/>
    </location>
</feature>
<evidence type="ECO:0000313" key="3">
    <source>
        <dbReference type="EMBL" id="KAJ9641184.1"/>
    </source>
</evidence>
<dbReference type="AlphaFoldDB" id="A0AA38YBN1"/>
<dbReference type="Pfam" id="PF26640">
    <property type="entry name" value="DUF8212"/>
    <property type="match status" value="1"/>
</dbReference>
<proteinExistence type="predicted"/>
<evidence type="ECO:0000259" key="2">
    <source>
        <dbReference type="Pfam" id="PF26640"/>
    </source>
</evidence>
<dbReference type="InterPro" id="IPR010730">
    <property type="entry name" value="HET"/>
</dbReference>
<name>A0AA38YBN1_9EURO</name>
<evidence type="ECO:0000259" key="1">
    <source>
        <dbReference type="Pfam" id="PF06985"/>
    </source>
</evidence>
<dbReference type="PANTHER" id="PTHR10622:SF10">
    <property type="entry name" value="HET DOMAIN-CONTAINING PROTEIN"/>
    <property type="match status" value="1"/>
</dbReference>
<reference evidence="3" key="1">
    <citation type="submission" date="2022-10" db="EMBL/GenBank/DDBJ databases">
        <title>Culturing micro-colonial fungi from biological soil crusts in the Mojave desert and describing Neophaeococcomyces mojavensis, and introducing the new genera and species Taxawa tesnikishii.</title>
        <authorList>
            <person name="Kurbessoian T."/>
            <person name="Stajich J.E."/>
        </authorList>
    </citation>
    <scope>NUCLEOTIDE SEQUENCE</scope>
    <source>
        <strain evidence="3">TK_35</strain>
    </source>
</reference>
<protein>
    <recommendedName>
        <fullName evidence="5">Heterokaryon incompatibility domain-containing protein</fullName>
    </recommendedName>
</protein>
<accession>A0AA38YBN1</accession>
<dbReference type="InterPro" id="IPR058525">
    <property type="entry name" value="DUF8212"/>
</dbReference>
<gene>
    <name evidence="3" type="ORF">H2204_002862</name>
</gene>
<feature type="domain" description="DUF8212" evidence="2">
    <location>
        <begin position="224"/>
        <end position="246"/>
    </location>
</feature>
<evidence type="ECO:0000313" key="4">
    <source>
        <dbReference type="Proteomes" id="UP001172681"/>
    </source>
</evidence>
<dbReference type="EMBL" id="JAPDRN010000012">
    <property type="protein sequence ID" value="KAJ9641184.1"/>
    <property type="molecule type" value="Genomic_DNA"/>
</dbReference>
<organism evidence="3 4">
    <name type="scientific">Knufia peltigerae</name>
    <dbReference type="NCBI Taxonomy" id="1002370"/>
    <lineage>
        <taxon>Eukaryota</taxon>
        <taxon>Fungi</taxon>
        <taxon>Dikarya</taxon>
        <taxon>Ascomycota</taxon>
        <taxon>Pezizomycotina</taxon>
        <taxon>Eurotiomycetes</taxon>
        <taxon>Chaetothyriomycetidae</taxon>
        <taxon>Chaetothyriales</taxon>
        <taxon>Trichomeriaceae</taxon>
        <taxon>Knufia</taxon>
    </lineage>
</organism>
<comment type="caution">
    <text evidence="3">The sequence shown here is derived from an EMBL/GenBank/DDBJ whole genome shotgun (WGS) entry which is preliminary data.</text>
</comment>
<dbReference type="Pfam" id="PF06985">
    <property type="entry name" value="HET"/>
    <property type="match status" value="1"/>
</dbReference>
<keyword evidence="4" id="KW-1185">Reference proteome</keyword>